<keyword evidence="2" id="KW-1185">Reference proteome</keyword>
<dbReference type="Gene3D" id="1.20.910.10">
    <property type="entry name" value="Heme oxygenase-like"/>
    <property type="match status" value="1"/>
</dbReference>
<dbReference type="SUPFAM" id="SSF48613">
    <property type="entry name" value="Heme oxygenase-like"/>
    <property type="match status" value="1"/>
</dbReference>
<dbReference type="Pfam" id="PF01126">
    <property type="entry name" value="Heme_oxygenase"/>
    <property type="match status" value="1"/>
</dbReference>
<protein>
    <submittedName>
        <fullName evidence="1">Biliverdin-producing heme oxygenase</fullName>
    </submittedName>
</protein>
<sequence>MSNPTLGEWLKRETRADHRRVDQHPALKPLLKRDLTLPEYATALSTLYAPIASLEEVLSSGLKANGAHYPLTHRAALLKADIYQLGRQVRSPHGASPPESMASLVGMLYVLEGSRLGGTMIARQVKSVMGNQMPLRFFSAHPLHDAQWADFWRFAERHCPPATWPAVLAGAQQAFMLFMQDLEMDERQGPTPKE</sequence>
<name>A0ABS9S7J5_9GAMM</name>
<comment type="caution">
    <text evidence="1">The sequence shown here is derived from an EMBL/GenBank/DDBJ whole genome shotgun (WGS) entry which is preliminary data.</text>
</comment>
<dbReference type="InterPro" id="IPR016084">
    <property type="entry name" value="Haem_Oase-like_multi-hlx"/>
</dbReference>
<dbReference type="Proteomes" id="UP001320609">
    <property type="component" value="Unassembled WGS sequence"/>
</dbReference>
<organism evidence="1 2">
    <name type="scientific">Vreelandella neptunia</name>
    <dbReference type="NCBI Taxonomy" id="115551"/>
    <lineage>
        <taxon>Bacteria</taxon>
        <taxon>Pseudomonadati</taxon>
        <taxon>Pseudomonadota</taxon>
        <taxon>Gammaproteobacteria</taxon>
        <taxon>Oceanospirillales</taxon>
        <taxon>Halomonadaceae</taxon>
        <taxon>Vreelandella</taxon>
    </lineage>
</organism>
<dbReference type="RefSeq" id="WP_240718440.1">
    <property type="nucleotide sequence ID" value="NZ_JAKVTW010000008.1"/>
</dbReference>
<dbReference type="InterPro" id="IPR016053">
    <property type="entry name" value="Haem_Oase-like"/>
</dbReference>
<dbReference type="EMBL" id="JAKVTW010000008">
    <property type="protein sequence ID" value="MCH4812079.1"/>
    <property type="molecule type" value="Genomic_DNA"/>
</dbReference>
<evidence type="ECO:0000313" key="2">
    <source>
        <dbReference type="Proteomes" id="UP001320609"/>
    </source>
</evidence>
<evidence type="ECO:0000313" key="1">
    <source>
        <dbReference type="EMBL" id="MCH4812079.1"/>
    </source>
</evidence>
<reference evidence="1 2" key="1">
    <citation type="submission" date="2022-03" db="EMBL/GenBank/DDBJ databases">
        <title>Genomic signatures underlying metal tolerance in selected Arctic bacterial isolates.</title>
        <authorList>
            <person name="Thomas F.A."/>
            <person name="Venkatachalam S."/>
            <person name="Krishnan K.P."/>
        </authorList>
    </citation>
    <scope>NUCLEOTIDE SEQUENCE [LARGE SCALE GENOMIC DNA]</scope>
    <source>
        <strain evidence="1 2">HM116</strain>
    </source>
</reference>
<dbReference type="CDD" id="cd19166">
    <property type="entry name" value="HemeO-bac"/>
    <property type="match status" value="1"/>
</dbReference>
<proteinExistence type="predicted"/>
<accession>A0ABS9S7J5</accession>
<gene>
    <name evidence="1" type="ORF">MLE19_12090</name>
</gene>